<evidence type="ECO:0000256" key="1">
    <source>
        <dbReference type="SAM" id="MobiDB-lite"/>
    </source>
</evidence>
<dbReference type="RefSeq" id="WP_188421634.1">
    <property type="nucleotide sequence ID" value="NZ_BMDP01000003.1"/>
</dbReference>
<organism evidence="2 3">
    <name type="scientific">Oxalicibacterium solurbis</name>
    <dbReference type="NCBI Taxonomy" id="69280"/>
    <lineage>
        <taxon>Bacteria</taxon>
        <taxon>Pseudomonadati</taxon>
        <taxon>Pseudomonadota</taxon>
        <taxon>Betaproteobacteria</taxon>
        <taxon>Burkholderiales</taxon>
        <taxon>Oxalobacteraceae</taxon>
        <taxon>Oxalicibacterium</taxon>
    </lineage>
</organism>
<reference evidence="2" key="1">
    <citation type="journal article" date="2014" name="Int. J. Syst. Evol. Microbiol.">
        <title>Complete genome sequence of Corynebacterium casei LMG S-19264T (=DSM 44701T), isolated from a smear-ripened cheese.</title>
        <authorList>
            <consortium name="US DOE Joint Genome Institute (JGI-PGF)"/>
            <person name="Walter F."/>
            <person name="Albersmeier A."/>
            <person name="Kalinowski J."/>
            <person name="Ruckert C."/>
        </authorList>
    </citation>
    <scope>NUCLEOTIDE SEQUENCE</scope>
    <source>
        <strain evidence="2">CCM 7664</strain>
    </source>
</reference>
<keyword evidence="3" id="KW-1185">Reference proteome</keyword>
<feature type="region of interest" description="Disordered" evidence="1">
    <location>
        <begin position="1"/>
        <end position="60"/>
    </location>
</feature>
<evidence type="ECO:0000313" key="2">
    <source>
        <dbReference type="EMBL" id="GGI54995.1"/>
    </source>
</evidence>
<accession>A0A8J3AXG3</accession>
<dbReference type="EMBL" id="BMDP01000003">
    <property type="protein sequence ID" value="GGI54995.1"/>
    <property type="molecule type" value="Genomic_DNA"/>
</dbReference>
<evidence type="ECO:0000313" key="3">
    <source>
        <dbReference type="Proteomes" id="UP000627205"/>
    </source>
</evidence>
<feature type="compositionally biased region" description="Polar residues" evidence="1">
    <location>
        <begin position="1"/>
        <end position="12"/>
    </location>
</feature>
<protein>
    <submittedName>
        <fullName evidence="2">Uncharacterized protein</fullName>
    </submittedName>
</protein>
<gene>
    <name evidence="2" type="ORF">GCM10011430_21690</name>
</gene>
<dbReference type="Proteomes" id="UP000627205">
    <property type="component" value="Unassembled WGS sequence"/>
</dbReference>
<reference evidence="2" key="2">
    <citation type="submission" date="2020-09" db="EMBL/GenBank/DDBJ databases">
        <authorList>
            <person name="Sun Q."/>
            <person name="Sedlacek I."/>
        </authorList>
    </citation>
    <scope>NUCLEOTIDE SEQUENCE</scope>
    <source>
        <strain evidence="2">CCM 7664</strain>
    </source>
</reference>
<feature type="compositionally biased region" description="Basic and acidic residues" evidence="1">
    <location>
        <begin position="47"/>
        <end position="60"/>
    </location>
</feature>
<comment type="caution">
    <text evidence="2">The sequence shown here is derived from an EMBL/GenBank/DDBJ whole genome shotgun (WGS) entry which is preliminary data.</text>
</comment>
<proteinExistence type="predicted"/>
<name>A0A8J3AXG3_9BURK</name>
<sequence>MNAQKRSQSKGSRNAAADRRHGAGGAKFNNGYRTAGGPDYRSTDWQTSEHPRGRHGIERT</sequence>
<dbReference type="AlphaFoldDB" id="A0A8J3AXG3"/>